<evidence type="ECO:0000313" key="2">
    <source>
        <dbReference type="Proteomes" id="UP000789920"/>
    </source>
</evidence>
<evidence type="ECO:0000313" key="1">
    <source>
        <dbReference type="EMBL" id="CAG8811532.1"/>
    </source>
</evidence>
<gene>
    <name evidence="1" type="ORF">RPERSI_LOCUS23329</name>
</gene>
<protein>
    <submittedName>
        <fullName evidence="1">9350_t:CDS:1</fullName>
    </submittedName>
</protein>
<comment type="caution">
    <text evidence="1">The sequence shown here is derived from an EMBL/GenBank/DDBJ whole genome shotgun (WGS) entry which is preliminary data.</text>
</comment>
<feature type="non-terminal residue" evidence="1">
    <location>
        <position position="1"/>
    </location>
</feature>
<keyword evidence="2" id="KW-1185">Reference proteome</keyword>
<dbReference type="EMBL" id="CAJVQC010072494">
    <property type="protein sequence ID" value="CAG8811532.1"/>
    <property type="molecule type" value="Genomic_DNA"/>
</dbReference>
<dbReference type="Proteomes" id="UP000789920">
    <property type="component" value="Unassembled WGS sequence"/>
</dbReference>
<proteinExistence type="predicted"/>
<sequence>EASKANQKVIRNWYEFYDEFDKQVNQKSRSHKISKKQAMSKIYNQFLKWFPNMTQITLRKRVEKETRFIPYLKILVLTELK</sequence>
<feature type="non-terminal residue" evidence="1">
    <location>
        <position position="81"/>
    </location>
</feature>
<reference evidence="1" key="1">
    <citation type="submission" date="2021-06" db="EMBL/GenBank/DDBJ databases">
        <authorList>
            <person name="Kallberg Y."/>
            <person name="Tangrot J."/>
            <person name="Rosling A."/>
        </authorList>
    </citation>
    <scope>NUCLEOTIDE SEQUENCE</scope>
    <source>
        <strain evidence="1">MA461A</strain>
    </source>
</reference>
<name>A0ACA9RVG7_9GLOM</name>
<accession>A0ACA9RVG7</accession>
<organism evidence="1 2">
    <name type="scientific">Racocetra persica</name>
    <dbReference type="NCBI Taxonomy" id="160502"/>
    <lineage>
        <taxon>Eukaryota</taxon>
        <taxon>Fungi</taxon>
        <taxon>Fungi incertae sedis</taxon>
        <taxon>Mucoromycota</taxon>
        <taxon>Glomeromycotina</taxon>
        <taxon>Glomeromycetes</taxon>
        <taxon>Diversisporales</taxon>
        <taxon>Gigasporaceae</taxon>
        <taxon>Racocetra</taxon>
    </lineage>
</organism>